<evidence type="ECO:0000313" key="8">
    <source>
        <dbReference type="EMBL" id="MFC5530286.1"/>
    </source>
</evidence>
<dbReference type="Pfam" id="PF09335">
    <property type="entry name" value="VTT_dom"/>
    <property type="match status" value="1"/>
</dbReference>
<evidence type="ECO:0000256" key="5">
    <source>
        <dbReference type="ARBA" id="ARBA00023136"/>
    </source>
</evidence>
<feature type="transmembrane region" description="Helical" evidence="6">
    <location>
        <begin position="34"/>
        <end position="58"/>
    </location>
</feature>
<feature type="transmembrane region" description="Helical" evidence="6">
    <location>
        <begin position="152"/>
        <end position="171"/>
    </location>
</feature>
<keyword evidence="9" id="KW-1185">Reference proteome</keyword>
<accession>A0ABW0QZN1</accession>
<evidence type="ECO:0000259" key="7">
    <source>
        <dbReference type="Pfam" id="PF09335"/>
    </source>
</evidence>
<evidence type="ECO:0000256" key="1">
    <source>
        <dbReference type="ARBA" id="ARBA00004651"/>
    </source>
</evidence>
<feature type="transmembrane region" description="Helical" evidence="6">
    <location>
        <begin position="120"/>
        <end position="145"/>
    </location>
</feature>
<dbReference type="RefSeq" id="WP_378112225.1">
    <property type="nucleotide sequence ID" value="NZ_JBHSNC010000038.1"/>
</dbReference>
<comment type="similarity">
    <text evidence="6">Belongs to the TVP38/TMEM64 family.</text>
</comment>
<feature type="domain" description="VTT" evidence="7">
    <location>
        <begin position="55"/>
        <end position="172"/>
    </location>
</feature>
<keyword evidence="3 6" id="KW-0812">Transmembrane</keyword>
<proteinExistence type="inferred from homology"/>
<comment type="subcellular location">
    <subcellularLocation>
        <location evidence="1 6">Cell membrane</location>
        <topology evidence="1 6">Multi-pass membrane protein</topology>
    </subcellularLocation>
</comment>
<evidence type="ECO:0000313" key="9">
    <source>
        <dbReference type="Proteomes" id="UP001596108"/>
    </source>
</evidence>
<evidence type="ECO:0000256" key="6">
    <source>
        <dbReference type="RuleBase" id="RU366058"/>
    </source>
</evidence>
<feature type="transmembrane region" description="Helical" evidence="6">
    <location>
        <begin position="70"/>
        <end position="91"/>
    </location>
</feature>
<reference evidence="9" key="1">
    <citation type="journal article" date="2019" name="Int. J. Syst. Evol. Microbiol.">
        <title>The Global Catalogue of Microorganisms (GCM) 10K type strain sequencing project: providing services to taxonomists for standard genome sequencing and annotation.</title>
        <authorList>
            <consortium name="The Broad Institute Genomics Platform"/>
            <consortium name="The Broad Institute Genome Sequencing Center for Infectious Disease"/>
            <person name="Wu L."/>
            <person name="Ma J."/>
        </authorList>
    </citation>
    <scope>NUCLEOTIDE SEQUENCE [LARGE SCALE GENOMIC DNA]</scope>
    <source>
        <strain evidence="9">CGMCC 1.18578</strain>
    </source>
</reference>
<evidence type="ECO:0000256" key="2">
    <source>
        <dbReference type="ARBA" id="ARBA00022475"/>
    </source>
</evidence>
<dbReference type="PANTHER" id="PTHR12677:SF59">
    <property type="entry name" value="GOLGI APPARATUS MEMBRANE PROTEIN TVP38-RELATED"/>
    <property type="match status" value="1"/>
</dbReference>
<comment type="caution">
    <text evidence="8">The sequence shown here is derived from an EMBL/GenBank/DDBJ whole genome shotgun (WGS) entry which is preliminary data.</text>
</comment>
<protein>
    <recommendedName>
        <fullName evidence="6">TVP38/TMEM64 family membrane protein</fullName>
    </recommendedName>
</protein>
<gene>
    <name evidence="8" type="ORF">ACFPQ4_12685</name>
</gene>
<evidence type="ECO:0000256" key="4">
    <source>
        <dbReference type="ARBA" id="ARBA00022989"/>
    </source>
</evidence>
<organism evidence="8 9">
    <name type="scientific">Cohnella yongneupensis</name>
    <dbReference type="NCBI Taxonomy" id="425006"/>
    <lineage>
        <taxon>Bacteria</taxon>
        <taxon>Bacillati</taxon>
        <taxon>Bacillota</taxon>
        <taxon>Bacilli</taxon>
        <taxon>Bacillales</taxon>
        <taxon>Paenibacillaceae</taxon>
        <taxon>Cohnella</taxon>
    </lineage>
</organism>
<evidence type="ECO:0000256" key="3">
    <source>
        <dbReference type="ARBA" id="ARBA00022692"/>
    </source>
</evidence>
<keyword evidence="4 6" id="KW-1133">Transmembrane helix</keyword>
<feature type="transmembrane region" description="Helical" evidence="6">
    <location>
        <begin position="183"/>
        <end position="203"/>
    </location>
</feature>
<keyword evidence="2 6" id="KW-1003">Cell membrane</keyword>
<sequence length="208" mass="23317">MTRRTLIFILYLALAALLFVYRSSIVNWMRSESVWYLDIAVLLTGFLIAVIPAIPFGLFAPIMGAKYGMIAGFAINLTVSLLGAMTLFSIVRASFTQEDRRAFTQKRGLSYLNRLAERNAFMAILIARLLPFIPAQATNVVAALTRMGWKPFFLATLIGKIPFFMLVSIVGDQWMSGLNLRTAALIVCIYGLFLLAVFAVYRWRATLQ</sequence>
<name>A0ABW0QZN1_9BACL</name>
<keyword evidence="5 6" id="KW-0472">Membrane</keyword>
<dbReference type="EMBL" id="JBHSNC010000038">
    <property type="protein sequence ID" value="MFC5530286.1"/>
    <property type="molecule type" value="Genomic_DNA"/>
</dbReference>
<dbReference type="Proteomes" id="UP001596108">
    <property type="component" value="Unassembled WGS sequence"/>
</dbReference>
<dbReference type="InterPro" id="IPR015414">
    <property type="entry name" value="TMEM64"/>
</dbReference>
<dbReference type="InterPro" id="IPR032816">
    <property type="entry name" value="VTT_dom"/>
</dbReference>
<dbReference type="PANTHER" id="PTHR12677">
    <property type="entry name" value="GOLGI APPARATUS MEMBRANE PROTEIN TVP38-RELATED"/>
    <property type="match status" value="1"/>
</dbReference>